<name>Q4SGN1_TETNG</name>
<reference evidence="2" key="3">
    <citation type="submission" date="2025-05" db="UniProtKB">
        <authorList>
            <consortium name="Ensembl"/>
        </authorList>
    </citation>
    <scope>IDENTIFICATION</scope>
</reference>
<organism evidence="1">
    <name type="scientific">Tetraodon nigroviridis</name>
    <name type="common">Spotted green pufferfish</name>
    <name type="synonym">Chelonodon nigroviridis</name>
    <dbReference type="NCBI Taxonomy" id="99883"/>
    <lineage>
        <taxon>Eukaryota</taxon>
        <taxon>Metazoa</taxon>
        <taxon>Chordata</taxon>
        <taxon>Craniata</taxon>
        <taxon>Vertebrata</taxon>
        <taxon>Euteleostomi</taxon>
        <taxon>Actinopterygii</taxon>
        <taxon>Neopterygii</taxon>
        <taxon>Teleostei</taxon>
        <taxon>Neoteleostei</taxon>
        <taxon>Acanthomorphata</taxon>
        <taxon>Eupercaria</taxon>
        <taxon>Tetraodontiformes</taxon>
        <taxon>Tetradontoidea</taxon>
        <taxon>Tetraodontidae</taxon>
        <taxon>Tetraodon</taxon>
    </lineage>
</organism>
<dbReference type="Proteomes" id="UP000007303">
    <property type="component" value="Unassembled WGS sequence"/>
</dbReference>
<dbReference type="AlphaFoldDB" id="Q4SGN1"/>
<reference evidence="1" key="2">
    <citation type="submission" date="2004-02" db="EMBL/GenBank/DDBJ databases">
        <authorList>
            <consortium name="Genoscope"/>
            <consortium name="Whitehead Institute Centre for Genome Research"/>
        </authorList>
    </citation>
    <scope>NUCLEOTIDE SEQUENCE</scope>
</reference>
<dbReference type="EMBL" id="CAAE01014593">
    <property type="protein sequence ID" value="CAG00201.1"/>
    <property type="molecule type" value="Genomic_DNA"/>
</dbReference>
<protein>
    <submittedName>
        <fullName evidence="1">(spotted green pufferfish) hypothetical protein</fullName>
    </submittedName>
</protein>
<evidence type="ECO:0000313" key="2">
    <source>
        <dbReference type="Ensembl" id="ENSTNIP00000012647.1"/>
    </source>
</evidence>
<accession>Q4SGN1</accession>
<reference evidence="1 3" key="1">
    <citation type="journal article" date="2004" name="Nature">
        <title>Genome duplication in the teleost fish Tetraodon nigroviridis reveals the early vertebrate proto-karyotype.</title>
        <authorList>
            <person name="Jaillon O."/>
            <person name="Aury J.-M."/>
            <person name="Brunet F."/>
            <person name="Petit J.-L."/>
            <person name="Stange-Thomann N."/>
            <person name="Mauceli E."/>
            <person name="Bouneau L."/>
            <person name="Fischer C."/>
            <person name="Ozouf-Costaz C."/>
            <person name="Bernot A."/>
            <person name="Nicaud S."/>
            <person name="Jaffe D."/>
            <person name="Fisher S."/>
            <person name="Lutfalla G."/>
            <person name="Dossat C."/>
            <person name="Segurens B."/>
            <person name="Dasilva C."/>
            <person name="Salanoubat M."/>
            <person name="Levy M."/>
            <person name="Boudet N."/>
            <person name="Castellano S."/>
            <person name="Anthouard V."/>
            <person name="Jubin C."/>
            <person name="Castelli V."/>
            <person name="Katinka M."/>
            <person name="Vacherie B."/>
            <person name="Biemont C."/>
            <person name="Skalli Z."/>
            <person name="Cattolico L."/>
            <person name="Poulain J."/>
            <person name="De Berardinis V."/>
            <person name="Cruaud C."/>
            <person name="Duprat S."/>
            <person name="Brottier P."/>
            <person name="Coutanceau J.-P."/>
            <person name="Gouzy J."/>
            <person name="Parra G."/>
            <person name="Lardier G."/>
            <person name="Chapple C."/>
            <person name="McKernan K.J."/>
            <person name="McEwan P."/>
            <person name="Bosak S."/>
            <person name="Kellis M."/>
            <person name="Volff J.-N."/>
            <person name="Guigo R."/>
            <person name="Zody M.C."/>
            <person name="Mesirov J."/>
            <person name="Lindblad-Toh K."/>
            <person name="Birren B."/>
            <person name="Nusbaum C."/>
            <person name="Kahn D."/>
            <person name="Robinson-Rechavi M."/>
            <person name="Laudet V."/>
            <person name="Schachter V."/>
            <person name="Quetier F."/>
            <person name="Saurin W."/>
            <person name="Scarpelli C."/>
            <person name="Wincker P."/>
            <person name="Lander E.S."/>
            <person name="Weissenbach J."/>
            <person name="Roest Crollius H."/>
        </authorList>
    </citation>
    <scope>NUCLEOTIDE SEQUENCE [LARGE SCALE GENOMIC DNA]</scope>
</reference>
<sequence>MAAGRLRGRDSGAERLSLCRTPVWKRRRKRGVTPESCRFWLSAHAARYWLHEQQEPFSDKDADAPTAFLNGTVISVDLLRLFHSFIFRVCR</sequence>
<evidence type="ECO:0000313" key="3">
    <source>
        <dbReference type="Proteomes" id="UP000007303"/>
    </source>
</evidence>
<dbReference type="Ensembl" id="ENSTNIT00000012838.1">
    <property type="protein sequence ID" value="ENSTNIP00000012647.1"/>
    <property type="gene ID" value="ENSTNIG00000009760.1"/>
</dbReference>
<dbReference type="KEGG" id="tng:GSTEN00018555G001"/>
<evidence type="ECO:0000313" key="1">
    <source>
        <dbReference type="EMBL" id="CAG00201.1"/>
    </source>
</evidence>
<dbReference type="HOGENOM" id="CLU_2426492_0_0_1"/>
<gene>
    <name evidence="1" type="ORF">GSTENG00018555001</name>
</gene>
<proteinExistence type="predicted"/>
<keyword evidence="3" id="KW-1185">Reference proteome</keyword>